<dbReference type="Proteomes" id="UP000242287">
    <property type="component" value="Unassembled WGS sequence"/>
</dbReference>
<organism evidence="6 7">
    <name type="scientific">Amanita thiersii Skay4041</name>
    <dbReference type="NCBI Taxonomy" id="703135"/>
    <lineage>
        <taxon>Eukaryota</taxon>
        <taxon>Fungi</taxon>
        <taxon>Dikarya</taxon>
        <taxon>Basidiomycota</taxon>
        <taxon>Agaricomycotina</taxon>
        <taxon>Agaricomycetes</taxon>
        <taxon>Agaricomycetidae</taxon>
        <taxon>Agaricales</taxon>
        <taxon>Pluteineae</taxon>
        <taxon>Amanitaceae</taxon>
        <taxon>Amanita</taxon>
    </lineage>
</organism>
<dbReference type="EMBL" id="KZ301971">
    <property type="protein sequence ID" value="PFH53889.1"/>
    <property type="molecule type" value="Genomic_DNA"/>
</dbReference>
<keyword evidence="7" id="KW-1185">Reference proteome</keyword>
<dbReference type="OrthoDB" id="36455at2759"/>
<dbReference type="AlphaFoldDB" id="A0A2A9NTL6"/>
<evidence type="ECO:0000256" key="5">
    <source>
        <dbReference type="ARBA" id="ARBA00023239"/>
    </source>
</evidence>
<dbReference type="SUPFAM" id="SSF51569">
    <property type="entry name" value="Aldolase"/>
    <property type="match status" value="1"/>
</dbReference>
<evidence type="ECO:0000256" key="3">
    <source>
        <dbReference type="ARBA" id="ARBA00013068"/>
    </source>
</evidence>
<accession>A0A2A9NTL6</accession>
<reference evidence="6 7" key="1">
    <citation type="submission" date="2014-02" db="EMBL/GenBank/DDBJ databases">
        <title>Transposable element dynamics among asymbiotic and ectomycorrhizal Amanita fungi.</title>
        <authorList>
            <consortium name="DOE Joint Genome Institute"/>
            <person name="Hess J."/>
            <person name="Skrede I."/>
            <person name="Wolfe B."/>
            <person name="LaButti K."/>
            <person name="Ohm R.A."/>
            <person name="Grigoriev I.V."/>
            <person name="Pringle A."/>
        </authorList>
    </citation>
    <scope>NUCLEOTIDE SEQUENCE [LARGE SCALE GENOMIC DNA]</scope>
    <source>
        <strain evidence="6 7">SKay4041</strain>
    </source>
</reference>
<dbReference type="EC" id="4.1.2.13" evidence="3"/>
<evidence type="ECO:0000313" key="7">
    <source>
        <dbReference type="Proteomes" id="UP000242287"/>
    </source>
</evidence>
<feature type="non-terminal residue" evidence="6">
    <location>
        <position position="1"/>
    </location>
</feature>
<dbReference type="Pfam" id="PF00274">
    <property type="entry name" value="Glycolytic"/>
    <property type="match status" value="1"/>
</dbReference>
<protein>
    <recommendedName>
        <fullName evidence="3">fructose-bisphosphate aldolase</fullName>
        <ecNumber evidence="3">4.1.2.13</ecNumber>
    </recommendedName>
</protein>
<dbReference type="Gene3D" id="3.20.20.70">
    <property type="entry name" value="Aldolase class I"/>
    <property type="match status" value="1"/>
</dbReference>
<dbReference type="InterPro" id="IPR013785">
    <property type="entry name" value="Aldolase_TIM"/>
</dbReference>
<gene>
    <name evidence="6" type="ORF">AMATHDRAFT_136272</name>
</gene>
<dbReference type="PANTHER" id="PTHR11627">
    <property type="entry name" value="FRUCTOSE-BISPHOSPHATE ALDOLASE"/>
    <property type="match status" value="1"/>
</dbReference>
<evidence type="ECO:0000313" key="6">
    <source>
        <dbReference type="EMBL" id="PFH53889.1"/>
    </source>
</evidence>
<keyword evidence="5" id="KW-0456">Lyase</keyword>
<dbReference type="STRING" id="703135.A0A2A9NTL6"/>
<sequence length="279" mass="30205">DEISGIILHQETVLDFHLAGLVTERGIIPGVRANGDLAPLPGSLGEFVVQGLDELLPKLQASRVAGARFSKWRVPIACTARNSPDGMLPTDAALELQAETLGRFASISQEAGLVPIVEPDVEFSGDADLSRSLEVHERAIDLIYRKCKQYNVLLEGTLIKPSFPQPGLKHPSRMNIEAKDIALATATMISRSVPIAVSGVVFLSGGLAPSVATTYLLELNALVDSSRSFTRMPKLSFSYGRALQGEAMKCWVKGDEQGAKKAFERWSKECSRASKGERM</sequence>
<comment type="pathway">
    <text evidence="1">Carbohydrate degradation; glycolysis; D-glyceraldehyde 3-phosphate and glycerone phosphate from D-glucose: step 4/4.</text>
</comment>
<dbReference type="GO" id="GO:0004332">
    <property type="term" value="F:fructose-bisphosphate aldolase activity"/>
    <property type="evidence" value="ECO:0007669"/>
    <property type="project" value="UniProtKB-EC"/>
</dbReference>
<dbReference type="GO" id="GO:0006096">
    <property type="term" value="P:glycolytic process"/>
    <property type="evidence" value="ECO:0007669"/>
    <property type="project" value="UniProtKB-UniPathway"/>
</dbReference>
<evidence type="ECO:0000256" key="1">
    <source>
        <dbReference type="ARBA" id="ARBA00004714"/>
    </source>
</evidence>
<keyword evidence="4" id="KW-0324">Glycolysis</keyword>
<evidence type="ECO:0000256" key="2">
    <source>
        <dbReference type="ARBA" id="ARBA00010387"/>
    </source>
</evidence>
<dbReference type="InterPro" id="IPR000741">
    <property type="entry name" value="FBA_I"/>
</dbReference>
<name>A0A2A9NTL6_9AGAR</name>
<comment type="similarity">
    <text evidence="2">Belongs to the class I fructose-bisphosphate aldolase family.</text>
</comment>
<evidence type="ECO:0000256" key="4">
    <source>
        <dbReference type="ARBA" id="ARBA00023152"/>
    </source>
</evidence>
<proteinExistence type="inferred from homology"/>
<dbReference type="UniPathway" id="UPA00109">
    <property type="reaction ID" value="UER00183"/>
</dbReference>